<gene>
    <name evidence="1" type="ORF">GT728_03330</name>
</gene>
<dbReference type="RefSeq" id="WP_022380328.1">
    <property type="nucleotide sequence ID" value="NZ_JAAIPC010000002.1"/>
</dbReference>
<reference evidence="1 2" key="1">
    <citation type="journal article" date="2019" name="Nat. Med.">
        <title>A library of human gut bacterial isolates paired with longitudinal multiomics data enables mechanistic microbiome research.</title>
        <authorList>
            <person name="Poyet M."/>
            <person name="Groussin M."/>
            <person name="Gibbons S.M."/>
            <person name="Avila-Pacheco J."/>
            <person name="Jiang X."/>
            <person name="Kearney S.M."/>
            <person name="Perrotta A.R."/>
            <person name="Berdy B."/>
            <person name="Zhao S."/>
            <person name="Lieberman T.D."/>
            <person name="Swanson P.K."/>
            <person name="Smith M."/>
            <person name="Roesemann S."/>
            <person name="Alexander J.E."/>
            <person name="Rich S.A."/>
            <person name="Livny J."/>
            <person name="Vlamakis H."/>
            <person name="Clish C."/>
            <person name="Bullock K."/>
            <person name="Deik A."/>
            <person name="Scott J."/>
            <person name="Pierce K.A."/>
            <person name="Xavier R.J."/>
            <person name="Alm E.J."/>
        </authorList>
    </citation>
    <scope>NUCLEOTIDE SEQUENCE [LARGE SCALE GENOMIC DNA]</scope>
    <source>
        <strain evidence="1 2">BIOML-A1</strain>
    </source>
</reference>
<accession>A0A6L8T025</accession>
<proteinExistence type="predicted"/>
<comment type="caution">
    <text evidence="1">The sequence shown here is derived from an EMBL/GenBank/DDBJ whole genome shotgun (WGS) entry which is preliminary data.</text>
</comment>
<evidence type="ECO:0000313" key="2">
    <source>
        <dbReference type="Proteomes" id="UP000477285"/>
    </source>
</evidence>
<dbReference type="AlphaFoldDB" id="A0A6L8T025"/>
<dbReference type="Proteomes" id="UP000477285">
    <property type="component" value="Unassembled WGS sequence"/>
</dbReference>
<sequence length="205" mass="22509">MMNNFMNGMFGKIGSGMCKLSMSGNIAVKTSNGYKSYNVKSGKLTNCGNFVFPGVDENFFFVIPTNKVAKGDIILVNGKPKCVIEADKTKITVINYEDSTVETILPERHVFMGNTYFYGKIVSMFGSNLGKDKNSANKIFKYMMMSQMMNGAAGTGTGTDSNPMSAMMPFMMMNGGIGDVFDGMFDFSMDDTDTEDSEDDLEEDE</sequence>
<evidence type="ECO:0000313" key="1">
    <source>
        <dbReference type="EMBL" id="MZL32252.1"/>
    </source>
</evidence>
<protein>
    <submittedName>
        <fullName evidence="1">Uncharacterized protein</fullName>
    </submittedName>
</protein>
<name>A0A6L8T025_9FIRM</name>
<organism evidence="1 2">
    <name type="scientific">Blautia wexlerae</name>
    <dbReference type="NCBI Taxonomy" id="418240"/>
    <lineage>
        <taxon>Bacteria</taxon>
        <taxon>Bacillati</taxon>
        <taxon>Bacillota</taxon>
        <taxon>Clostridia</taxon>
        <taxon>Lachnospirales</taxon>
        <taxon>Lachnospiraceae</taxon>
        <taxon>Blautia</taxon>
    </lineage>
</organism>
<dbReference type="EMBL" id="WWVQ01000005">
    <property type="protein sequence ID" value="MZL32252.1"/>
    <property type="molecule type" value="Genomic_DNA"/>
</dbReference>